<dbReference type="KEGG" id="jda:BW727_101962"/>
<dbReference type="EMBL" id="CP019728">
    <property type="protein sequence ID" value="AQS54286.1"/>
    <property type="molecule type" value="Genomic_DNA"/>
</dbReference>
<organism evidence="2 3">
    <name type="scientific">Jeotgalibaca dankookensis</name>
    <dbReference type="NCBI Taxonomy" id="708126"/>
    <lineage>
        <taxon>Bacteria</taxon>
        <taxon>Bacillati</taxon>
        <taxon>Bacillota</taxon>
        <taxon>Bacilli</taxon>
        <taxon>Lactobacillales</taxon>
        <taxon>Carnobacteriaceae</taxon>
        <taxon>Jeotgalibaca</taxon>
    </lineage>
</organism>
<protein>
    <submittedName>
        <fullName evidence="2">Uncharacterized protein</fullName>
    </submittedName>
</protein>
<proteinExistence type="predicted"/>
<keyword evidence="3" id="KW-1185">Reference proteome</keyword>
<name>A0A1S6IRV7_9LACT</name>
<dbReference type="RefSeq" id="WP_062469686.1">
    <property type="nucleotide sequence ID" value="NZ_BBYN01000014.1"/>
</dbReference>
<feature type="transmembrane region" description="Helical" evidence="1">
    <location>
        <begin position="44"/>
        <end position="64"/>
    </location>
</feature>
<keyword evidence="1" id="KW-0812">Transmembrane</keyword>
<sequence>MINNIRETTFKVVYIWLTTSVALLVKHNFHLINLNQMHRKDLNLSFGYIMLFIAVSFIYSFHLYKNTNHKKNLVLHLLKKMNEKF</sequence>
<keyword evidence="1" id="KW-0472">Membrane</keyword>
<evidence type="ECO:0000313" key="2">
    <source>
        <dbReference type="EMBL" id="AQS54286.1"/>
    </source>
</evidence>
<dbReference type="Proteomes" id="UP000188993">
    <property type="component" value="Chromosome"/>
</dbReference>
<evidence type="ECO:0000256" key="1">
    <source>
        <dbReference type="SAM" id="Phobius"/>
    </source>
</evidence>
<dbReference type="AlphaFoldDB" id="A0A1S6IRV7"/>
<reference evidence="2 3" key="1">
    <citation type="journal article" date="2014" name="Int. J. Syst. Evol. Microbiol.">
        <title>Jeotgalibaca dankookensis gen. nov., sp. nov., a member of the family Carnobacteriaceae, isolated from seujeot (Korean traditional food).</title>
        <authorList>
            <person name="Lee D.G."/>
            <person name="Trujillo M.E."/>
            <person name="Kang H."/>
            <person name="Ahn T.Y."/>
        </authorList>
    </citation>
    <scope>NUCLEOTIDE SEQUENCE [LARGE SCALE GENOMIC DNA]</scope>
    <source>
        <strain evidence="2 3">EX-07</strain>
    </source>
</reference>
<evidence type="ECO:0000313" key="3">
    <source>
        <dbReference type="Proteomes" id="UP000188993"/>
    </source>
</evidence>
<feature type="transmembrane region" description="Helical" evidence="1">
    <location>
        <begin position="12"/>
        <end position="32"/>
    </location>
</feature>
<accession>A0A1S6IRV7</accession>
<keyword evidence="1" id="KW-1133">Transmembrane helix</keyword>
<gene>
    <name evidence="2" type="ORF">BW727_101962</name>
</gene>